<dbReference type="PANTHER" id="PTHR42842">
    <property type="entry name" value="FAD/NAD(P)-BINDING OXIDOREDUCTASE"/>
    <property type="match status" value="1"/>
</dbReference>
<organism evidence="2 3">
    <name type="scientific">[Ruminococcus] torques</name>
    <dbReference type="NCBI Taxonomy" id="33039"/>
    <lineage>
        <taxon>Bacteria</taxon>
        <taxon>Bacillati</taxon>
        <taxon>Bacillota</taxon>
        <taxon>Clostridia</taxon>
        <taxon>Lachnospirales</taxon>
        <taxon>Lachnospiraceae</taxon>
        <taxon>Mediterraneibacter</taxon>
    </lineage>
</organism>
<dbReference type="PANTHER" id="PTHR42842:SF3">
    <property type="entry name" value="FAD_NAD(P)-BINDING OXIDOREDUCTASE FAMILY PROTEIN"/>
    <property type="match status" value="1"/>
</dbReference>
<evidence type="ECO:0000259" key="1">
    <source>
        <dbReference type="Pfam" id="PF21688"/>
    </source>
</evidence>
<dbReference type="InterPro" id="IPR049516">
    <property type="entry name" value="FAD-depend_C"/>
</dbReference>
<dbReference type="Pfam" id="PF21688">
    <property type="entry name" value="FAD-depend_C"/>
    <property type="match status" value="1"/>
</dbReference>
<dbReference type="RefSeq" id="WP_055172524.1">
    <property type="nucleotide sequence ID" value="NZ_CZBX01000007.1"/>
</dbReference>
<dbReference type="EMBL" id="CZBX01000007">
    <property type="protein sequence ID" value="CUQ88145.1"/>
    <property type="molecule type" value="Genomic_DNA"/>
</dbReference>
<name>A0A174ZL94_9FIRM</name>
<proteinExistence type="predicted"/>
<dbReference type="AlphaFoldDB" id="A0A174ZL94"/>
<dbReference type="OrthoDB" id="9772594at2"/>
<dbReference type="InterPro" id="IPR028348">
    <property type="entry name" value="FAD-binding_protein"/>
</dbReference>
<dbReference type="SUPFAM" id="SSF51905">
    <property type="entry name" value="FAD/NAD(P)-binding domain"/>
    <property type="match status" value="1"/>
</dbReference>
<protein>
    <submittedName>
        <fullName evidence="2">FAD dependent oxidoreductase</fullName>
    </submittedName>
</protein>
<dbReference type="InterPro" id="IPR036188">
    <property type="entry name" value="FAD/NAD-bd_sf"/>
</dbReference>
<dbReference type="Pfam" id="PF13450">
    <property type="entry name" value="NAD_binding_8"/>
    <property type="match status" value="1"/>
</dbReference>
<evidence type="ECO:0000313" key="3">
    <source>
        <dbReference type="Proteomes" id="UP000078383"/>
    </source>
</evidence>
<gene>
    <name evidence="2" type="ORF">ERS852502_01712</name>
</gene>
<dbReference type="Gene3D" id="3.50.50.60">
    <property type="entry name" value="FAD/NAD(P)-binding domain"/>
    <property type="match status" value="2"/>
</dbReference>
<dbReference type="Gene3D" id="3.30.70.2700">
    <property type="match status" value="1"/>
</dbReference>
<evidence type="ECO:0000313" key="2">
    <source>
        <dbReference type="EMBL" id="CUQ88145.1"/>
    </source>
</evidence>
<feature type="domain" description="FAD-dependent protein C-terminal" evidence="1">
    <location>
        <begin position="285"/>
        <end position="478"/>
    </location>
</feature>
<reference evidence="2 3" key="1">
    <citation type="submission" date="2015-09" db="EMBL/GenBank/DDBJ databases">
        <authorList>
            <consortium name="Pathogen Informatics"/>
        </authorList>
    </citation>
    <scope>NUCLEOTIDE SEQUENCE [LARGE SCALE GENOMIC DNA]</scope>
    <source>
        <strain evidence="2 3">2789STDY5834889</strain>
    </source>
</reference>
<dbReference type="PIRSF" id="PIRSF038984">
    <property type="entry name" value="FAD_binding_protein"/>
    <property type="match status" value="1"/>
</dbReference>
<sequence>MIRINQLKLQIPHTEEALKKKIQKTLHLKKGDSFTYRIHRQSLDARRKPELFYVYTVDVTVSNENAILKHCKGNIQKVEEKHYQIPSHGTETLNARPVVIGSGPAGLFCAYLLALEGYCPLVIERGACVEERKKDVDRFWETGVLDPSSNVQFGEGGAGTFSDGKLNTLVKDKTGRNRFVLETFVKFGADEDILYAHKPHIGTDVLIDVVSQMRQEIISLGGEFCFHTQVTDVDLTSKTLKIVHLSENSAEEEVSAGAAVFAIGHSARDTFEMLYKHQIPMRAKSFAVGVRIEHPQTLIDHSQYGRDRGNDLPAAAYKLTENLDNGRGVYTFCMCPGGYVVNASSEEHRLAVNGMSYHDRAGENANSAVIVTVTPDDFGSDHPLAGISFQRSLEEKAYQAGQGKVPVQRFGDFKEDQITTSYGMVHSCMKGASVFGDVRGIFPEEIAQSLEDGITAMDHKIHGFADNDALLSGVESRTSSPVRIERDENFVCASCDWIYPCGEGAGYAGGITSAAMDGMKVAEAIIQKYKS</sequence>
<accession>A0A174ZL94</accession>
<dbReference type="Proteomes" id="UP000078383">
    <property type="component" value="Unassembled WGS sequence"/>
</dbReference>